<accession>A0A558A8Z6</accession>
<reference evidence="2 3" key="1">
    <citation type="submission" date="2019-07" db="EMBL/GenBank/DDBJ databases">
        <title>New species of Amycolatopsis and Streptomyces.</title>
        <authorList>
            <person name="Duangmal K."/>
            <person name="Teo W.F.A."/>
            <person name="Lipun K."/>
        </authorList>
    </citation>
    <scope>NUCLEOTIDE SEQUENCE [LARGE SCALE GENOMIC DNA]</scope>
    <source>
        <strain evidence="2 3">JCM 30562</strain>
    </source>
</reference>
<dbReference type="Proteomes" id="UP000318578">
    <property type="component" value="Unassembled WGS sequence"/>
</dbReference>
<evidence type="ECO:0000259" key="1">
    <source>
        <dbReference type="PROSITE" id="PS51725"/>
    </source>
</evidence>
<proteinExistence type="predicted"/>
<protein>
    <submittedName>
        <fullName evidence="2">Antibiotic biosynthesis monooxygenase</fullName>
    </submittedName>
</protein>
<keyword evidence="2" id="KW-0503">Monooxygenase</keyword>
<feature type="domain" description="ABM" evidence="1">
    <location>
        <begin position="12"/>
        <end position="103"/>
    </location>
</feature>
<dbReference type="InterPro" id="IPR007138">
    <property type="entry name" value="ABM_dom"/>
</dbReference>
<keyword evidence="2" id="KW-0560">Oxidoreductase</keyword>
<name>A0A558A8Z6_9PSEU</name>
<evidence type="ECO:0000313" key="3">
    <source>
        <dbReference type="Proteomes" id="UP000318578"/>
    </source>
</evidence>
<sequence>MTTTITTGADLVTLVNVFTVDPARQTELVDSLEAATREIFVTMPGFRSANLHTSLDGTRVVNYAQWASEDEYRDALRRPEVREHLTKAMAIAEKVEPALYRVHSVHHIGA</sequence>
<dbReference type="RefSeq" id="WP_144640825.1">
    <property type="nucleotide sequence ID" value="NZ_BNAX01000007.1"/>
</dbReference>
<dbReference type="Gene3D" id="3.30.70.100">
    <property type="match status" value="1"/>
</dbReference>
<dbReference type="GO" id="GO:0004497">
    <property type="term" value="F:monooxygenase activity"/>
    <property type="evidence" value="ECO:0007669"/>
    <property type="project" value="UniProtKB-KW"/>
</dbReference>
<dbReference type="AlphaFoldDB" id="A0A558A8Z6"/>
<comment type="caution">
    <text evidence="2">The sequence shown here is derived from an EMBL/GenBank/DDBJ whole genome shotgun (WGS) entry which is preliminary data.</text>
</comment>
<dbReference type="EMBL" id="VJZA01000033">
    <property type="protein sequence ID" value="TVT20735.1"/>
    <property type="molecule type" value="Genomic_DNA"/>
</dbReference>
<organism evidence="2 3">
    <name type="scientific">Amycolatopsis acidiphila</name>
    <dbReference type="NCBI Taxonomy" id="715473"/>
    <lineage>
        <taxon>Bacteria</taxon>
        <taxon>Bacillati</taxon>
        <taxon>Actinomycetota</taxon>
        <taxon>Actinomycetes</taxon>
        <taxon>Pseudonocardiales</taxon>
        <taxon>Pseudonocardiaceae</taxon>
        <taxon>Amycolatopsis</taxon>
    </lineage>
</organism>
<dbReference type="OrthoDB" id="1494517at2"/>
<gene>
    <name evidence="2" type="ORF">FNH06_19685</name>
</gene>
<evidence type="ECO:0000313" key="2">
    <source>
        <dbReference type="EMBL" id="TVT20735.1"/>
    </source>
</evidence>
<dbReference type="InterPro" id="IPR011008">
    <property type="entry name" value="Dimeric_a/b-barrel"/>
</dbReference>
<dbReference type="Pfam" id="PF03992">
    <property type="entry name" value="ABM"/>
    <property type="match status" value="1"/>
</dbReference>
<dbReference type="PROSITE" id="PS51725">
    <property type="entry name" value="ABM"/>
    <property type="match status" value="1"/>
</dbReference>
<keyword evidence="3" id="KW-1185">Reference proteome</keyword>
<dbReference type="SUPFAM" id="SSF54909">
    <property type="entry name" value="Dimeric alpha+beta barrel"/>
    <property type="match status" value="1"/>
</dbReference>